<evidence type="ECO:0000256" key="1">
    <source>
        <dbReference type="ARBA" id="ARBA00012920"/>
    </source>
</evidence>
<dbReference type="AlphaFoldDB" id="A0A9P0PYD4"/>
<dbReference type="GO" id="GO:0004067">
    <property type="term" value="F:asparaginase activity"/>
    <property type="evidence" value="ECO:0007669"/>
    <property type="project" value="UniProtKB-UniRule"/>
</dbReference>
<evidence type="ECO:0000256" key="5">
    <source>
        <dbReference type="ARBA" id="ARBA00061199"/>
    </source>
</evidence>
<dbReference type="SMART" id="SM00870">
    <property type="entry name" value="Asparaginase"/>
    <property type="match status" value="1"/>
</dbReference>
<dbReference type="Gene3D" id="3.40.50.1170">
    <property type="entry name" value="L-asparaginase, N-terminal domain"/>
    <property type="match status" value="1"/>
</dbReference>
<dbReference type="PIRSF" id="PIRSF001220">
    <property type="entry name" value="L-ASNase_gatD"/>
    <property type="match status" value="1"/>
</dbReference>
<feature type="domain" description="L-asparaginase N-terminal" evidence="9">
    <location>
        <begin position="7"/>
        <end position="219"/>
    </location>
</feature>
<dbReference type="InterPro" id="IPR027473">
    <property type="entry name" value="L-asparaginase_C"/>
</dbReference>
<dbReference type="InterPro" id="IPR041725">
    <property type="entry name" value="L-asparaginase_I"/>
</dbReference>
<dbReference type="SFLD" id="SFLDS00057">
    <property type="entry name" value="Glutaminase/Asparaginase"/>
    <property type="match status" value="1"/>
</dbReference>
<dbReference type="OrthoDB" id="542841at2759"/>
<protein>
    <recommendedName>
        <fullName evidence="1">asparaginase</fullName>
        <ecNumber evidence="1">3.5.1.1</ecNumber>
    </recommendedName>
</protein>
<keyword evidence="4" id="KW-0040">ANK repeat</keyword>
<keyword evidence="2" id="KW-0677">Repeat</keyword>
<dbReference type="EC" id="3.5.1.1" evidence="1"/>
<dbReference type="Pfam" id="PF00710">
    <property type="entry name" value="Asparaginase"/>
    <property type="match status" value="1"/>
</dbReference>
<dbReference type="InterPro" id="IPR037152">
    <property type="entry name" value="L-asparaginase_N_sf"/>
</dbReference>
<reference evidence="11" key="1">
    <citation type="submission" date="2022-03" db="EMBL/GenBank/DDBJ databases">
        <authorList>
            <person name="Sayadi A."/>
        </authorList>
    </citation>
    <scope>NUCLEOTIDE SEQUENCE</scope>
</reference>
<dbReference type="EMBL" id="CAKOFQ010007334">
    <property type="protein sequence ID" value="CAH1998536.1"/>
    <property type="molecule type" value="Genomic_DNA"/>
</dbReference>
<dbReference type="InterPro" id="IPR027474">
    <property type="entry name" value="L-asparaginase_N"/>
</dbReference>
<proteinExistence type="inferred from homology"/>
<evidence type="ECO:0000256" key="6">
    <source>
        <dbReference type="PIRSR" id="PIRSR001220-1"/>
    </source>
</evidence>
<keyword evidence="12" id="KW-1185">Reference proteome</keyword>
<dbReference type="Gene3D" id="3.40.50.40">
    <property type="match status" value="1"/>
</dbReference>
<dbReference type="InterPro" id="IPR040919">
    <property type="entry name" value="Asparaginase_C"/>
</dbReference>
<dbReference type="PRINTS" id="PR00139">
    <property type="entry name" value="ASNGLNASE"/>
</dbReference>
<dbReference type="FunFam" id="3.40.50.40:FF:000001">
    <property type="entry name" value="L-asparaginase 1"/>
    <property type="match status" value="1"/>
</dbReference>
<dbReference type="InterPro" id="IPR006034">
    <property type="entry name" value="Asparaginase/glutaminase-like"/>
</dbReference>
<feature type="binding site" evidence="7">
    <location>
        <position position="87"/>
    </location>
    <ligand>
        <name>substrate</name>
    </ligand>
</feature>
<evidence type="ECO:0000256" key="8">
    <source>
        <dbReference type="PROSITE-ProRule" id="PRU10100"/>
    </source>
</evidence>
<dbReference type="SUPFAM" id="SSF53774">
    <property type="entry name" value="Glutaminase/Asparaginase"/>
    <property type="match status" value="1"/>
</dbReference>
<evidence type="ECO:0000256" key="4">
    <source>
        <dbReference type="ARBA" id="ARBA00023043"/>
    </source>
</evidence>
<evidence type="ECO:0000313" key="11">
    <source>
        <dbReference type="EMBL" id="CAH1998536.1"/>
    </source>
</evidence>
<dbReference type="GO" id="GO:0009066">
    <property type="term" value="P:aspartate family amino acid metabolic process"/>
    <property type="evidence" value="ECO:0007669"/>
    <property type="project" value="UniProtKB-ARBA"/>
</dbReference>
<dbReference type="PROSITE" id="PS00917">
    <property type="entry name" value="ASN_GLN_ASE_2"/>
    <property type="match status" value="1"/>
</dbReference>
<feature type="active site" evidence="8">
    <location>
        <position position="118"/>
    </location>
</feature>
<evidence type="ECO:0000259" key="10">
    <source>
        <dbReference type="Pfam" id="PF17763"/>
    </source>
</evidence>
<feature type="active site" description="O-isoaspartyl threonine intermediate" evidence="6">
    <location>
        <position position="16"/>
    </location>
</feature>
<comment type="similarity">
    <text evidence="5">In the N-terminal section; belongs to the asparaginase 1 family.</text>
</comment>
<evidence type="ECO:0000256" key="2">
    <source>
        <dbReference type="ARBA" id="ARBA00022737"/>
    </source>
</evidence>
<feature type="domain" description="Asparaginase/glutaminase C-terminal" evidence="10">
    <location>
        <begin position="239"/>
        <end position="343"/>
    </location>
</feature>
<evidence type="ECO:0000313" key="12">
    <source>
        <dbReference type="Proteomes" id="UP001152888"/>
    </source>
</evidence>
<dbReference type="InterPro" id="IPR027475">
    <property type="entry name" value="Asparaginase/glutaminase_AS2"/>
</dbReference>
<feature type="binding site" evidence="7">
    <location>
        <begin position="118"/>
        <end position="119"/>
    </location>
    <ligand>
        <name>substrate</name>
    </ligand>
</feature>
<dbReference type="PROSITE" id="PS51732">
    <property type="entry name" value="ASN_GLN_ASE_3"/>
    <property type="match status" value="1"/>
</dbReference>
<dbReference type="CDD" id="cd08963">
    <property type="entry name" value="L-asparaginase_I"/>
    <property type="match status" value="1"/>
</dbReference>
<gene>
    <name evidence="11" type="ORF">ACAOBT_LOCUS24448</name>
</gene>
<organism evidence="11 12">
    <name type="scientific">Acanthoscelides obtectus</name>
    <name type="common">Bean weevil</name>
    <name type="synonym">Bruchus obtectus</name>
    <dbReference type="NCBI Taxonomy" id="200917"/>
    <lineage>
        <taxon>Eukaryota</taxon>
        <taxon>Metazoa</taxon>
        <taxon>Ecdysozoa</taxon>
        <taxon>Arthropoda</taxon>
        <taxon>Hexapoda</taxon>
        <taxon>Insecta</taxon>
        <taxon>Pterygota</taxon>
        <taxon>Neoptera</taxon>
        <taxon>Endopterygota</taxon>
        <taxon>Coleoptera</taxon>
        <taxon>Polyphaga</taxon>
        <taxon>Cucujiformia</taxon>
        <taxon>Chrysomeloidea</taxon>
        <taxon>Chrysomelidae</taxon>
        <taxon>Bruchinae</taxon>
        <taxon>Bruchini</taxon>
        <taxon>Acanthoscelides</taxon>
    </lineage>
</organism>
<name>A0A9P0PYD4_ACAOB</name>
<keyword evidence="3" id="KW-0378">Hydrolase</keyword>
<accession>A0A9P0PYD4</accession>
<dbReference type="FunFam" id="3.40.50.1170:FF:000003">
    <property type="entry name" value="60 kDa lysophospholipase"/>
    <property type="match status" value="1"/>
</dbReference>
<dbReference type="PANTHER" id="PTHR11707:SF28">
    <property type="entry name" value="60 KDA LYSOPHOSPHOLIPASE"/>
    <property type="match status" value="1"/>
</dbReference>
<sequence>MFQKLKKVLVIYVGGTIGMQKNDDGVYSPVANTFLHKVKYHSEMHDADLAKQYFPHLKENELVLPVDSKTMILTIYEIVEYVPLLDSSNMGCKEWIRIAKDIERYYESYDGFIILHGTDTLAFTASALSFMLEGLRKPVIVTGSQIPIFETRSDAKDNFLSSLILASYGRVPEVCVFFASKLYRGNRVTKMSSDELEAFGSPNYNTLADVGIDVKFNDHYIRQVSPTRYFAPIIDLNPNVGILAFFPTMTCNMLEAFLQPPVQGLVIQTYGAGNLPSSRKDLMDVLRNAVKRRILIVNVTQCSRGTVQADYETGKVLQDMGIILGADMTAEAAYTKLIFVLGLPELSFETRVKVIWQLDSLHRHDFITLHNLVEKSDCLFTSIFLNCF</sequence>
<dbReference type="PIRSF" id="PIRSF500176">
    <property type="entry name" value="L_ASNase"/>
    <property type="match status" value="1"/>
</dbReference>
<dbReference type="Pfam" id="PF17763">
    <property type="entry name" value="Asparaginase_C"/>
    <property type="match status" value="1"/>
</dbReference>
<dbReference type="InterPro" id="IPR036152">
    <property type="entry name" value="Asp/glu_Ase-like_sf"/>
</dbReference>
<dbReference type="PANTHER" id="PTHR11707">
    <property type="entry name" value="L-ASPARAGINASE"/>
    <property type="match status" value="1"/>
</dbReference>
<comment type="caution">
    <text evidence="11">The sequence shown here is derived from an EMBL/GenBank/DDBJ whole genome shotgun (WGS) entry which is preliminary data.</text>
</comment>
<evidence type="ECO:0000259" key="9">
    <source>
        <dbReference type="Pfam" id="PF00710"/>
    </source>
</evidence>
<dbReference type="Proteomes" id="UP001152888">
    <property type="component" value="Unassembled WGS sequence"/>
</dbReference>
<evidence type="ECO:0000256" key="3">
    <source>
        <dbReference type="ARBA" id="ARBA00022801"/>
    </source>
</evidence>
<evidence type="ECO:0000256" key="7">
    <source>
        <dbReference type="PIRSR" id="PIRSR001220-2"/>
    </source>
</evidence>